<dbReference type="InterPro" id="IPR005674">
    <property type="entry name" value="CocE/Ser_esterase"/>
</dbReference>
<reference evidence="11 12" key="2">
    <citation type="submission" date="2019-09" db="EMBL/GenBank/DDBJ databases">
        <authorList>
            <person name="Jin C."/>
        </authorList>
    </citation>
    <scope>NUCLEOTIDE SEQUENCE [LARGE SCALE GENOMIC DNA]</scope>
    <source>
        <strain evidence="11 12">AN110305</strain>
    </source>
</reference>
<dbReference type="EMBL" id="VUOB01000059">
    <property type="protein sequence ID" value="KAA2254883.1"/>
    <property type="molecule type" value="Genomic_DNA"/>
</dbReference>
<keyword evidence="6" id="KW-0378">Hydrolase</keyword>
<evidence type="ECO:0000256" key="6">
    <source>
        <dbReference type="ARBA" id="ARBA00022801"/>
    </source>
</evidence>
<evidence type="ECO:0000313" key="11">
    <source>
        <dbReference type="EMBL" id="KAA2254883.1"/>
    </source>
</evidence>
<evidence type="ECO:0000256" key="4">
    <source>
        <dbReference type="ARBA" id="ARBA00022438"/>
    </source>
</evidence>
<dbReference type="Gene3D" id="2.60.120.260">
    <property type="entry name" value="Galactose-binding domain-like"/>
    <property type="match status" value="1"/>
</dbReference>
<comment type="similarity">
    <text evidence="2">Belongs to the peptidase S15 family.</text>
</comment>
<dbReference type="InterPro" id="IPR013736">
    <property type="entry name" value="Xaa-Pro_dipept_C"/>
</dbReference>
<sequence>MRGVRKIALLVSLIALPLTVVPAFADTPTGPVFVDGEAQPVFDPADVVRQDLWVRAPVDSDGDGRPDEVHVQVVRPRITERGLKVPAVYQISPYYAGGNDVVDHDVDVELYQPPGPRSGRVLHATTDERIAAAVGPRPARAARISSRYQDYFVARGFAMVYAESLGSGQSTGCATSGGRNETIGARSVVDWLNGRATAHDAAGSPVTAGWATGKVGMMGVSYNGTLPNAVASTGVRGLEAIVPIAAISSWYDYYREGGAVVAPGEFQGEDTDVLADYVNTRADNQVCRAVIDKLAREQDRTTGDYNAFWDERNYVKDAGKVHAAVLAVHGLNDWNVKSMQVAQWYAALRANHVPHKIWLHQYAHTDPIALRPVEWLHTLNRWFSRYLYGVANGIEDAPKATIQREDKTWTDEADWPAPGAADTTLWPWPGGPAKGTLDPGAGVPGRATVEQLADDAGTTVEELVDLPSSGNRLSYATKPARVPLRLSGTPRAELGIAFDRPAANVTVVLADRAPDGTSRIVTRGWIDPQNRDDLAVSKPIHPDTQYRLAVDMQPKDYVLAVGHALEFVVLSSDHDYTLRPRPGTGLSVDLTTTSLVLPAVGGQDAVVNSVG</sequence>
<comment type="catalytic activity">
    <reaction evidence="1">
        <text>Hydrolyzes Xaa-Pro-|- bonds to release unblocked, N-terminal dipeptides from substrates including Ala-Pro-|-p-nitroanilide and (sequentially) Tyr-Pro-|-Phe-Pro-|-Gly-Pro-|-Ile.</text>
        <dbReference type="EC" id="3.4.14.11"/>
    </reaction>
</comment>
<gene>
    <name evidence="11" type="ORF">F0L68_29320</name>
</gene>
<evidence type="ECO:0000259" key="10">
    <source>
        <dbReference type="SMART" id="SM00939"/>
    </source>
</evidence>
<keyword evidence="9" id="KW-0732">Signal</keyword>
<dbReference type="InterPro" id="IPR000383">
    <property type="entry name" value="Xaa-Pro-like_dom"/>
</dbReference>
<dbReference type="AlphaFoldDB" id="A0A5B2WSC3"/>
<dbReference type="Pfam" id="PF02129">
    <property type="entry name" value="Peptidase_S15"/>
    <property type="match status" value="1"/>
</dbReference>
<evidence type="ECO:0000256" key="1">
    <source>
        <dbReference type="ARBA" id="ARBA00000123"/>
    </source>
</evidence>
<dbReference type="NCBIfam" id="TIGR00976">
    <property type="entry name" value="CocE_NonD"/>
    <property type="match status" value="1"/>
</dbReference>
<evidence type="ECO:0000256" key="3">
    <source>
        <dbReference type="ARBA" id="ARBA00012463"/>
    </source>
</evidence>
<dbReference type="GO" id="GO:0006508">
    <property type="term" value="P:proteolysis"/>
    <property type="evidence" value="ECO:0007669"/>
    <property type="project" value="UniProtKB-KW"/>
</dbReference>
<dbReference type="PRINTS" id="PR00923">
    <property type="entry name" value="LACTOPTASE"/>
</dbReference>
<dbReference type="InterPro" id="IPR008252">
    <property type="entry name" value="Pept_S15_Xpro"/>
</dbReference>
<proteinExistence type="inferred from homology"/>
<keyword evidence="5" id="KW-0645">Protease</keyword>
<keyword evidence="7" id="KW-0720">Serine protease</keyword>
<evidence type="ECO:0000256" key="8">
    <source>
        <dbReference type="ARBA" id="ARBA00030045"/>
    </source>
</evidence>
<keyword evidence="4" id="KW-0031">Aminopeptidase</keyword>
<accession>A0A5B2WSC3</accession>
<dbReference type="GO" id="GO:0004177">
    <property type="term" value="F:aminopeptidase activity"/>
    <property type="evidence" value="ECO:0007669"/>
    <property type="project" value="UniProtKB-KW"/>
</dbReference>
<comment type="caution">
    <text evidence="11">The sequence shown here is derived from an EMBL/GenBank/DDBJ whole genome shotgun (WGS) entry which is preliminary data.</text>
</comment>
<keyword evidence="12" id="KW-1185">Reference proteome</keyword>
<evidence type="ECO:0000256" key="5">
    <source>
        <dbReference type="ARBA" id="ARBA00022670"/>
    </source>
</evidence>
<evidence type="ECO:0000256" key="9">
    <source>
        <dbReference type="SAM" id="SignalP"/>
    </source>
</evidence>
<organism evidence="11 12">
    <name type="scientific">Solihabitans fulvus</name>
    <dbReference type="NCBI Taxonomy" id="1892852"/>
    <lineage>
        <taxon>Bacteria</taxon>
        <taxon>Bacillati</taxon>
        <taxon>Actinomycetota</taxon>
        <taxon>Actinomycetes</taxon>
        <taxon>Pseudonocardiales</taxon>
        <taxon>Pseudonocardiaceae</taxon>
        <taxon>Solihabitans</taxon>
    </lineage>
</organism>
<dbReference type="SUPFAM" id="SSF53474">
    <property type="entry name" value="alpha/beta-Hydrolases"/>
    <property type="match status" value="1"/>
</dbReference>
<dbReference type="OrthoDB" id="5240615at2"/>
<dbReference type="RefSeq" id="WP_149853071.1">
    <property type="nucleotide sequence ID" value="NZ_VUOB01000059.1"/>
</dbReference>
<dbReference type="SMART" id="SM00939">
    <property type="entry name" value="PepX_C"/>
    <property type="match status" value="1"/>
</dbReference>
<feature type="signal peptide" evidence="9">
    <location>
        <begin position="1"/>
        <end position="25"/>
    </location>
</feature>
<protein>
    <recommendedName>
        <fullName evidence="3">Xaa-Pro dipeptidyl-peptidase</fullName>
        <ecNumber evidence="3">3.4.14.11</ecNumber>
    </recommendedName>
    <alternativeName>
        <fullName evidence="8">X-prolyl-dipeptidyl aminopeptidase</fullName>
    </alternativeName>
</protein>
<evidence type="ECO:0000256" key="2">
    <source>
        <dbReference type="ARBA" id="ARBA00010819"/>
    </source>
</evidence>
<dbReference type="Gene3D" id="3.40.50.1820">
    <property type="entry name" value="alpha/beta hydrolase"/>
    <property type="match status" value="2"/>
</dbReference>
<name>A0A5B2WSC3_9PSEU</name>
<evidence type="ECO:0000313" key="12">
    <source>
        <dbReference type="Proteomes" id="UP000323454"/>
    </source>
</evidence>
<feature type="chain" id="PRO_5023077708" description="Xaa-Pro dipeptidyl-peptidase" evidence="9">
    <location>
        <begin position="26"/>
        <end position="611"/>
    </location>
</feature>
<dbReference type="NCBIfam" id="NF003780">
    <property type="entry name" value="PRK05371.1-1"/>
    <property type="match status" value="1"/>
</dbReference>
<reference evidence="11 12" key="1">
    <citation type="submission" date="2019-09" db="EMBL/GenBank/DDBJ databases">
        <title>Goodfellowia gen. nov., a new genus of the Pseudonocardineae related to Actinoalloteichus, containing Goodfellowia coeruleoviolacea gen. nov., comb. nov. gen. nov., comb. nov.</title>
        <authorList>
            <person name="Labeda D."/>
        </authorList>
    </citation>
    <scope>NUCLEOTIDE SEQUENCE [LARGE SCALE GENOMIC DNA]</scope>
    <source>
        <strain evidence="11 12">AN110305</strain>
    </source>
</reference>
<feature type="domain" description="Xaa-Pro dipeptidyl-peptidase C-terminal" evidence="10">
    <location>
        <begin position="380"/>
        <end position="596"/>
    </location>
</feature>
<dbReference type="EC" id="3.4.14.11" evidence="3"/>
<dbReference type="InterPro" id="IPR029058">
    <property type="entry name" value="AB_hydrolase_fold"/>
</dbReference>
<dbReference type="SUPFAM" id="SSF49785">
    <property type="entry name" value="Galactose-binding domain-like"/>
    <property type="match status" value="1"/>
</dbReference>
<dbReference type="Proteomes" id="UP000323454">
    <property type="component" value="Unassembled WGS sequence"/>
</dbReference>
<dbReference type="GO" id="GO:0008236">
    <property type="term" value="F:serine-type peptidase activity"/>
    <property type="evidence" value="ECO:0007669"/>
    <property type="project" value="UniProtKB-KW"/>
</dbReference>
<dbReference type="Pfam" id="PF08530">
    <property type="entry name" value="PepX_C"/>
    <property type="match status" value="1"/>
</dbReference>
<dbReference type="GO" id="GO:0008239">
    <property type="term" value="F:dipeptidyl-peptidase activity"/>
    <property type="evidence" value="ECO:0007669"/>
    <property type="project" value="UniProtKB-EC"/>
</dbReference>
<evidence type="ECO:0000256" key="7">
    <source>
        <dbReference type="ARBA" id="ARBA00022825"/>
    </source>
</evidence>
<dbReference type="InterPro" id="IPR008979">
    <property type="entry name" value="Galactose-bd-like_sf"/>
</dbReference>